<evidence type="ECO:0000259" key="2">
    <source>
        <dbReference type="PROSITE" id="PS50846"/>
    </source>
</evidence>
<protein>
    <recommendedName>
        <fullName evidence="2">HMA domain-containing protein</fullName>
    </recommendedName>
</protein>
<dbReference type="CDD" id="cd00371">
    <property type="entry name" value="HMA"/>
    <property type="match status" value="1"/>
</dbReference>
<dbReference type="SUPFAM" id="SSF55008">
    <property type="entry name" value="HMA, heavy metal-associated domain"/>
    <property type="match status" value="2"/>
</dbReference>
<comment type="caution">
    <text evidence="3">The sequence shown here is derived from an EMBL/GenBank/DDBJ whole genome shotgun (WGS) entry which is preliminary data.</text>
</comment>
<feature type="transmembrane region" description="Helical" evidence="1">
    <location>
        <begin position="342"/>
        <end position="364"/>
    </location>
</feature>
<dbReference type="EMBL" id="BNJQ01000018">
    <property type="protein sequence ID" value="GHP07859.1"/>
    <property type="molecule type" value="Genomic_DNA"/>
</dbReference>
<dbReference type="PROSITE" id="PS50846">
    <property type="entry name" value="HMA_2"/>
    <property type="match status" value="2"/>
</dbReference>
<keyword evidence="1" id="KW-0472">Membrane</keyword>
<reference evidence="3" key="1">
    <citation type="submission" date="2020-10" db="EMBL/GenBank/DDBJ databases">
        <title>Unveiling of a novel bifunctional photoreceptor, Dualchrome1, isolated from a cosmopolitan green alga.</title>
        <authorList>
            <person name="Suzuki S."/>
            <person name="Kawachi M."/>
        </authorList>
    </citation>
    <scope>NUCLEOTIDE SEQUENCE</scope>
    <source>
        <strain evidence="3">NIES 2893</strain>
    </source>
</reference>
<feature type="domain" description="HMA" evidence="2">
    <location>
        <begin position="174"/>
        <end position="243"/>
    </location>
</feature>
<keyword evidence="1" id="KW-1133">Transmembrane helix</keyword>
<dbReference type="Proteomes" id="UP000660262">
    <property type="component" value="Unassembled WGS sequence"/>
</dbReference>
<feature type="transmembrane region" description="Helical" evidence="1">
    <location>
        <begin position="318"/>
        <end position="335"/>
    </location>
</feature>
<dbReference type="GO" id="GO:0046872">
    <property type="term" value="F:metal ion binding"/>
    <property type="evidence" value="ECO:0007669"/>
    <property type="project" value="InterPro"/>
</dbReference>
<sequence length="447" mass="47036">MHKSAHLPRDSRFVTSHKAYVLSRSEFFLKYLACLATLSAALAAAHAHDETRNMLEDALAHVQLKMLDGARALALWTVISMLASACCALQILLACLSLGCAGLNTVLGPVRPMSLAVATVAVFASWYVMLTRAPWQLPSVVANTAFTAAVTLLPEIVEWRTTSRRRSVDLNTASVVKVRVGGIGCTACAAAASSAAEAVVGVSSFLVDVDTGVATVTLVRDADKDATIKAMSRALQSAGYSADVEFDVDGKAKGVTTAETKAPQSPSAFNAPGALLGGLLGSSCCIVQLGINAMSAAGISLGIGCAGFNKYLGPSRPFWRVVTLVYVTSFVYIRARRMGRRALAFTVATVFLTALLTFLPELLLRFTGTSVAPDAIGAVTVDLRVDGMGCEACQTHVQSVLAAAPGVVSATAKWTEGTAKLLVNDKWGFDLNTLRRQLADDGYEVLL</sequence>
<feature type="transmembrane region" description="Helical" evidence="1">
    <location>
        <begin position="73"/>
        <end position="98"/>
    </location>
</feature>
<proteinExistence type="predicted"/>
<feature type="transmembrane region" description="Helical" evidence="1">
    <location>
        <begin position="135"/>
        <end position="157"/>
    </location>
</feature>
<keyword evidence="4" id="KW-1185">Reference proteome</keyword>
<dbReference type="Pfam" id="PF00403">
    <property type="entry name" value="HMA"/>
    <property type="match status" value="2"/>
</dbReference>
<name>A0A830HS95_9CHLO</name>
<dbReference type="OrthoDB" id="689350at2759"/>
<feature type="transmembrane region" description="Helical" evidence="1">
    <location>
        <begin position="289"/>
        <end position="312"/>
    </location>
</feature>
<dbReference type="Gene3D" id="3.30.70.100">
    <property type="match status" value="2"/>
</dbReference>
<feature type="transmembrane region" description="Helical" evidence="1">
    <location>
        <begin position="110"/>
        <end position="129"/>
    </location>
</feature>
<dbReference type="AlphaFoldDB" id="A0A830HS95"/>
<evidence type="ECO:0000313" key="4">
    <source>
        <dbReference type="Proteomes" id="UP000660262"/>
    </source>
</evidence>
<dbReference type="InterPro" id="IPR006121">
    <property type="entry name" value="HMA_dom"/>
</dbReference>
<gene>
    <name evidence="3" type="ORF">PPROV_000660100</name>
</gene>
<evidence type="ECO:0000256" key="1">
    <source>
        <dbReference type="SAM" id="Phobius"/>
    </source>
</evidence>
<dbReference type="InterPro" id="IPR036163">
    <property type="entry name" value="HMA_dom_sf"/>
</dbReference>
<accession>A0A830HS95</accession>
<evidence type="ECO:0000313" key="3">
    <source>
        <dbReference type="EMBL" id="GHP07859.1"/>
    </source>
</evidence>
<feature type="domain" description="HMA" evidence="2">
    <location>
        <begin position="379"/>
        <end position="446"/>
    </location>
</feature>
<keyword evidence="1" id="KW-0812">Transmembrane</keyword>
<organism evidence="3 4">
    <name type="scientific">Pycnococcus provasolii</name>
    <dbReference type="NCBI Taxonomy" id="41880"/>
    <lineage>
        <taxon>Eukaryota</taxon>
        <taxon>Viridiplantae</taxon>
        <taxon>Chlorophyta</taxon>
        <taxon>Pseudoscourfieldiophyceae</taxon>
        <taxon>Pseudoscourfieldiales</taxon>
        <taxon>Pycnococcaceae</taxon>
        <taxon>Pycnococcus</taxon>
    </lineage>
</organism>